<sequence length="92" mass="10218">MLDELESVTSHLGEFEELICNEEGDPRRRQALLRAISLAERASTLKNLATAMKTLNEAAAPPGGKKDELQRRAEEVASRFGRRPQIAVDNTK</sequence>
<feature type="compositionally biased region" description="Basic and acidic residues" evidence="1">
    <location>
        <begin position="64"/>
        <end position="77"/>
    </location>
</feature>
<reference evidence="2 3" key="2">
    <citation type="submission" date="2020-03" db="EMBL/GenBank/DDBJ databases">
        <title>Devosia chinhatensis sp. nov., isolated from a hexachlorocyclohexane (HCH) dump site in India.</title>
        <authorList>
            <person name="Kumar M."/>
            <person name="Lal R."/>
        </authorList>
    </citation>
    <scope>NUCLEOTIDE SEQUENCE [LARGE SCALE GENOMIC DNA]</scope>
    <source>
        <strain evidence="2 3">H239</strain>
    </source>
</reference>
<dbReference type="AlphaFoldDB" id="A0A6M1SIL6"/>
<gene>
    <name evidence="2" type="ORF">G5575_18175</name>
</gene>
<keyword evidence="3" id="KW-1185">Reference proteome</keyword>
<proteinExistence type="predicted"/>
<evidence type="ECO:0000313" key="3">
    <source>
        <dbReference type="Proteomes" id="UP000474802"/>
    </source>
</evidence>
<reference evidence="2 3" key="1">
    <citation type="submission" date="2020-02" db="EMBL/GenBank/DDBJ databases">
        <authorList>
            <person name="Khan S.A."/>
            <person name="Jeon C.O."/>
            <person name="Chun B.H."/>
        </authorList>
    </citation>
    <scope>NUCLEOTIDE SEQUENCE [LARGE SCALE GENOMIC DNA]</scope>
    <source>
        <strain evidence="2 3">H239</strain>
    </source>
</reference>
<evidence type="ECO:0000313" key="2">
    <source>
        <dbReference type="EMBL" id="NGP19307.1"/>
    </source>
</evidence>
<comment type="caution">
    <text evidence="2">The sequence shown here is derived from an EMBL/GenBank/DDBJ whole genome shotgun (WGS) entry which is preliminary data.</text>
</comment>
<feature type="region of interest" description="Disordered" evidence="1">
    <location>
        <begin position="55"/>
        <end position="92"/>
    </location>
</feature>
<accession>A0A6M1SIL6</accession>
<name>A0A6M1SIL6_9HYPH</name>
<organism evidence="2 3">
    <name type="scientific">Devosia aurantiaca</name>
    <dbReference type="NCBI Taxonomy" id="2714858"/>
    <lineage>
        <taxon>Bacteria</taxon>
        <taxon>Pseudomonadati</taxon>
        <taxon>Pseudomonadota</taxon>
        <taxon>Alphaproteobacteria</taxon>
        <taxon>Hyphomicrobiales</taxon>
        <taxon>Devosiaceae</taxon>
        <taxon>Devosia</taxon>
    </lineage>
</organism>
<dbReference type="Proteomes" id="UP000474802">
    <property type="component" value="Unassembled WGS sequence"/>
</dbReference>
<dbReference type="EMBL" id="JAALFG010000005">
    <property type="protein sequence ID" value="NGP19307.1"/>
    <property type="molecule type" value="Genomic_DNA"/>
</dbReference>
<protein>
    <submittedName>
        <fullName evidence="2">Uncharacterized protein</fullName>
    </submittedName>
</protein>
<evidence type="ECO:0000256" key="1">
    <source>
        <dbReference type="SAM" id="MobiDB-lite"/>
    </source>
</evidence>